<keyword evidence="6 7" id="KW-0472">Membrane</keyword>
<feature type="transmembrane region" description="Helical" evidence="7">
    <location>
        <begin position="6"/>
        <end position="27"/>
    </location>
</feature>
<sequence>MLAVLSITAPIFILIGLGFFSARIALVNRDQVRGMGTFVIYFALPSLVFKALAERSLSEVLNGPYLAAYAMASLSLFGIGLLLARRWRGLDLSSSAILAMGMAVPNSGFVGYPIAVMVIGPTAALAMALGMLVENLLMIPLALAIAEAGRQGGQGWTVVRETALRLLRNPLIIAIVLGLGMSLLELRLPVVPARVIEMLAAASAPVALFVIGATLNGMKAGGMAADLAQTSIGKLILHPLLMFAALSLVPGVDPLLMVAGVLFASAPMLSVFPILGQRFGLEERCAAALVGCTVLAFFSISVLLALLRWQGLLPG</sequence>
<comment type="subcellular location">
    <subcellularLocation>
        <location evidence="1">Membrane</location>
        <topology evidence="1">Multi-pass membrane protein</topology>
    </subcellularLocation>
</comment>
<dbReference type="PANTHER" id="PTHR36838">
    <property type="entry name" value="AUXIN EFFLUX CARRIER FAMILY PROTEIN"/>
    <property type="match status" value="1"/>
</dbReference>
<feature type="transmembrane region" description="Helical" evidence="7">
    <location>
        <begin position="196"/>
        <end position="215"/>
    </location>
</feature>
<evidence type="ECO:0000256" key="4">
    <source>
        <dbReference type="ARBA" id="ARBA00022692"/>
    </source>
</evidence>
<evidence type="ECO:0000256" key="1">
    <source>
        <dbReference type="ARBA" id="ARBA00004141"/>
    </source>
</evidence>
<organism evidence="8 9">
    <name type="scientific">Pseudomonas sihuiensis</name>
    <dbReference type="NCBI Taxonomy" id="1274359"/>
    <lineage>
        <taxon>Bacteria</taxon>
        <taxon>Pseudomonadati</taxon>
        <taxon>Pseudomonadota</taxon>
        <taxon>Gammaproteobacteria</taxon>
        <taxon>Pseudomonadales</taxon>
        <taxon>Pseudomonadaceae</taxon>
        <taxon>Pseudomonas</taxon>
    </lineage>
</organism>
<feature type="transmembrane region" description="Helical" evidence="7">
    <location>
        <begin position="125"/>
        <end position="146"/>
    </location>
</feature>
<dbReference type="Proteomes" id="UP000198675">
    <property type="component" value="Chromosome I"/>
</dbReference>
<keyword evidence="2" id="KW-0813">Transport</keyword>
<dbReference type="Pfam" id="PF03547">
    <property type="entry name" value="Mem_trans"/>
    <property type="match status" value="1"/>
</dbReference>
<dbReference type="RefSeq" id="WP_092377867.1">
    <property type="nucleotide sequence ID" value="NZ_LT629797.1"/>
</dbReference>
<evidence type="ECO:0000256" key="5">
    <source>
        <dbReference type="ARBA" id="ARBA00022989"/>
    </source>
</evidence>
<feature type="transmembrane region" description="Helical" evidence="7">
    <location>
        <begin position="166"/>
        <end position="184"/>
    </location>
</feature>
<feature type="transmembrane region" description="Helical" evidence="7">
    <location>
        <begin position="227"/>
        <end position="249"/>
    </location>
</feature>
<evidence type="ECO:0008006" key="10">
    <source>
        <dbReference type="Google" id="ProtNLM"/>
    </source>
</evidence>
<accession>A0A1H2MBD0</accession>
<keyword evidence="3" id="KW-1003">Cell membrane</keyword>
<evidence type="ECO:0000256" key="2">
    <source>
        <dbReference type="ARBA" id="ARBA00022448"/>
    </source>
</evidence>
<evidence type="ECO:0000256" key="6">
    <source>
        <dbReference type="ARBA" id="ARBA00023136"/>
    </source>
</evidence>
<evidence type="ECO:0000313" key="9">
    <source>
        <dbReference type="Proteomes" id="UP000198675"/>
    </source>
</evidence>
<evidence type="ECO:0000313" key="8">
    <source>
        <dbReference type="EMBL" id="SDU90489.1"/>
    </source>
</evidence>
<feature type="transmembrane region" description="Helical" evidence="7">
    <location>
        <begin position="287"/>
        <end position="309"/>
    </location>
</feature>
<evidence type="ECO:0000256" key="7">
    <source>
        <dbReference type="SAM" id="Phobius"/>
    </source>
</evidence>
<feature type="transmembrane region" description="Helical" evidence="7">
    <location>
        <begin position="34"/>
        <end position="53"/>
    </location>
</feature>
<dbReference type="PANTHER" id="PTHR36838:SF1">
    <property type="entry name" value="SLR1864 PROTEIN"/>
    <property type="match status" value="1"/>
</dbReference>
<reference evidence="9" key="1">
    <citation type="submission" date="2016-10" db="EMBL/GenBank/DDBJ databases">
        <authorList>
            <person name="Varghese N."/>
            <person name="Submissions S."/>
        </authorList>
    </citation>
    <scope>NUCLEOTIDE SEQUENCE [LARGE SCALE GENOMIC DNA]</scope>
    <source>
        <strain evidence="9">KCTC 32246</strain>
    </source>
</reference>
<feature type="transmembrane region" description="Helical" evidence="7">
    <location>
        <begin position="255"/>
        <end position="275"/>
    </location>
</feature>
<keyword evidence="4 7" id="KW-0812">Transmembrane</keyword>
<feature type="transmembrane region" description="Helical" evidence="7">
    <location>
        <begin position="96"/>
        <end position="119"/>
    </location>
</feature>
<protein>
    <recommendedName>
        <fullName evidence="10">Permease</fullName>
    </recommendedName>
</protein>
<keyword evidence="9" id="KW-1185">Reference proteome</keyword>
<name>A0A1H2MBD0_9PSED</name>
<dbReference type="GO" id="GO:0016020">
    <property type="term" value="C:membrane"/>
    <property type="evidence" value="ECO:0007669"/>
    <property type="project" value="UniProtKB-SubCell"/>
</dbReference>
<dbReference type="GO" id="GO:0055085">
    <property type="term" value="P:transmembrane transport"/>
    <property type="evidence" value="ECO:0007669"/>
    <property type="project" value="InterPro"/>
</dbReference>
<feature type="transmembrane region" description="Helical" evidence="7">
    <location>
        <begin position="65"/>
        <end position="84"/>
    </location>
</feature>
<dbReference type="AlphaFoldDB" id="A0A1H2MBD0"/>
<dbReference type="EMBL" id="LT629797">
    <property type="protein sequence ID" value="SDU90489.1"/>
    <property type="molecule type" value="Genomic_DNA"/>
</dbReference>
<dbReference type="InterPro" id="IPR004776">
    <property type="entry name" value="Mem_transp_PIN-like"/>
</dbReference>
<proteinExistence type="predicted"/>
<evidence type="ECO:0000256" key="3">
    <source>
        <dbReference type="ARBA" id="ARBA00022475"/>
    </source>
</evidence>
<keyword evidence="5 7" id="KW-1133">Transmembrane helix</keyword>
<gene>
    <name evidence="8" type="ORF">SAMN05216363_3117</name>
</gene>